<proteinExistence type="predicted"/>
<sequence>MHFTKIYVNFIVLQLSKSEIEAQPLAFSSRSREVQVARTSSQAK</sequence>
<accession>A0A0E9RSL8</accession>
<evidence type="ECO:0000313" key="1">
    <source>
        <dbReference type="EMBL" id="JAH31425.1"/>
    </source>
</evidence>
<name>A0A0E9RSL8_ANGAN</name>
<dbReference type="EMBL" id="GBXM01077152">
    <property type="protein sequence ID" value="JAH31425.1"/>
    <property type="molecule type" value="Transcribed_RNA"/>
</dbReference>
<organism evidence="1">
    <name type="scientific">Anguilla anguilla</name>
    <name type="common">European freshwater eel</name>
    <name type="synonym">Muraena anguilla</name>
    <dbReference type="NCBI Taxonomy" id="7936"/>
    <lineage>
        <taxon>Eukaryota</taxon>
        <taxon>Metazoa</taxon>
        <taxon>Chordata</taxon>
        <taxon>Craniata</taxon>
        <taxon>Vertebrata</taxon>
        <taxon>Euteleostomi</taxon>
        <taxon>Actinopterygii</taxon>
        <taxon>Neopterygii</taxon>
        <taxon>Teleostei</taxon>
        <taxon>Anguilliformes</taxon>
        <taxon>Anguillidae</taxon>
        <taxon>Anguilla</taxon>
    </lineage>
</organism>
<dbReference type="AlphaFoldDB" id="A0A0E9RSL8"/>
<reference evidence="1" key="1">
    <citation type="submission" date="2014-11" db="EMBL/GenBank/DDBJ databases">
        <authorList>
            <person name="Amaro Gonzalez C."/>
        </authorList>
    </citation>
    <scope>NUCLEOTIDE SEQUENCE</scope>
</reference>
<protein>
    <submittedName>
        <fullName evidence="1">Uncharacterized protein</fullName>
    </submittedName>
</protein>
<reference evidence="1" key="2">
    <citation type="journal article" date="2015" name="Fish Shellfish Immunol.">
        <title>Early steps in the European eel (Anguilla anguilla)-Vibrio vulnificus interaction in the gills: Role of the RtxA13 toxin.</title>
        <authorList>
            <person name="Callol A."/>
            <person name="Pajuelo D."/>
            <person name="Ebbesson L."/>
            <person name="Teles M."/>
            <person name="MacKenzie S."/>
            <person name="Amaro C."/>
        </authorList>
    </citation>
    <scope>NUCLEOTIDE SEQUENCE</scope>
</reference>